<evidence type="ECO:0000256" key="1">
    <source>
        <dbReference type="ARBA" id="ARBA00004612"/>
    </source>
</evidence>
<comment type="subcellular location">
    <subcellularLocation>
        <location evidence="1 11">Golgi apparatus</location>
        <location evidence="1 11">cis-Golgi network membrane</location>
        <topology evidence="1 11">Single-pass membrane protein</topology>
    </subcellularLocation>
</comment>
<evidence type="ECO:0000313" key="14">
    <source>
        <dbReference type="EMBL" id="KAJ1105923.1"/>
    </source>
</evidence>
<dbReference type="Proteomes" id="UP001066276">
    <property type="component" value="Chromosome 9"/>
</dbReference>
<feature type="compositionally biased region" description="Polar residues" evidence="12">
    <location>
        <begin position="221"/>
        <end position="237"/>
    </location>
</feature>
<name>A0AAV7MQF0_PLEWA</name>
<dbReference type="GO" id="GO:0016192">
    <property type="term" value="P:vesicle-mediated transport"/>
    <property type="evidence" value="ECO:0007669"/>
    <property type="project" value="UniProtKB-KW"/>
</dbReference>
<dbReference type="InterPro" id="IPR058730">
    <property type="entry name" value="U-box_ZFPL1-like"/>
</dbReference>
<evidence type="ECO:0000256" key="2">
    <source>
        <dbReference type="ARBA" id="ARBA00005561"/>
    </source>
</evidence>
<dbReference type="PANTHER" id="PTHR12981:SF0">
    <property type="entry name" value="ZINC FINGER PROTEIN-LIKE 1"/>
    <property type="match status" value="1"/>
</dbReference>
<keyword evidence="9 11" id="KW-0472">Membrane</keyword>
<evidence type="ECO:0000256" key="7">
    <source>
        <dbReference type="ARBA" id="ARBA00022833"/>
    </source>
</evidence>
<protein>
    <recommendedName>
        <fullName evidence="3 11">Zinc finger protein-like 1</fullName>
    </recommendedName>
</protein>
<evidence type="ECO:0000256" key="10">
    <source>
        <dbReference type="PROSITE-ProRule" id="PRU00175"/>
    </source>
</evidence>
<evidence type="ECO:0000256" key="12">
    <source>
        <dbReference type="SAM" id="MobiDB-lite"/>
    </source>
</evidence>
<dbReference type="PANTHER" id="PTHR12981">
    <property type="entry name" value="ZINC FINGER PROTEIN-LIKE 1"/>
    <property type="match status" value="1"/>
</dbReference>
<keyword evidence="11" id="KW-0931">ER-Golgi transport</keyword>
<gene>
    <name evidence="14" type="ORF">NDU88_003326</name>
</gene>
<feature type="domain" description="RING-type" evidence="13">
    <location>
        <begin position="98"/>
        <end position="146"/>
    </location>
</feature>
<evidence type="ECO:0000256" key="11">
    <source>
        <dbReference type="RuleBase" id="RU369078"/>
    </source>
</evidence>
<evidence type="ECO:0000256" key="9">
    <source>
        <dbReference type="ARBA" id="ARBA00023136"/>
    </source>
</evidence>
<keyword evidence="4 11" id="KW-0812">Transmembrane</keyword>
<evidence type="ECO:0000256" key="3">
    <source>
        <dbReference type="ARBA" id="ARBA00022409"/>
    </source>
</evidence>
<keyword evidence="5 11" id="KW-0479">Metal-binding</keyword>
<dbReference type="AlphaFoldDB" id="A0AAV7MQF0"/>
<dbReference type="InterPro" id="IPR001841">
    <property type="entry name" value="Znf_RING"/>
</dbReference>
<dbReference type="InterPro" id="IPR039043">
    <property type="entry name" value="ZFPL1"/>
</dbReference>
<organism evidence="14 15">
    <name type="scientific">Pleurodeles waltl</name>
    <name type="common">Iberian ribbed newt</name>
    <dbReference type="NCBI Taxonomy" id="8319"/>
    <lineage>
        <taxon>Eukaryota</taxon>
        <taxon>Metazoa</taxon>
        <taxon>Chordata</taxon>
        <taxon>Craniata</taxon>
        <taxon>Vertebrata</taxon>
        <taxon>Euteleostomi</taxon>
        <taxon>Amphibia</taxon>
        <taxon>Batrachia</taxon>
        <taxon>Caudata</taxon>
        <taxon>Salamandroidea</taxon>
        <taxon>Salamandridae</taxon>
        <taxon>Pleurodelinae</taxon>
        <taxon>Pleurodeles</taxon>
    </lineage>
</organism>
<dbReference type="EMBL" id="JANPWB010000013">
    <property type="protein sequence ID" value="KAJ1105923.1"/>
    <property type="molecule type" value="Genomic_DNA"/>
</dbReference>
<feature type="compositionally biased region" description="Polar residues" evidence="12">
    <location>
        <begin position="196"/>
        <end position="211"/>
    </location>
</feature>
<comment type="similarity">
    <text evidence="2 11">Belongs to the ZFPL1 family.</text>
</comment>
<keyword evidence="7 11" id="KW-0862">Zinc</keyword>
<feature type="transmembrane region" description="Helical" evidence="11">
    <location>
        <begin position="323"/>
        <end position="342"/>
    </location>
</feature>
<dbReference type="Pfam" id="PF25998">
    <property type="entry name" value="U-box_ZFPL1"/>
    <property type="match status" value="1"/>
</dbReference>
<keyword evidence="15" id="KW-1185">Reference proteome</keyword>
<evidence type="ECO:0000256" key="4">
    <source>
        <dbReference type="ARBA" id="ARBA00022692"/>
    </source>
</evidence>
<evidence type="ECO:0000256" key="6">
    <source>
        <dbReference type="ARBA" id="ARBA00022771"/>
    </source>
</evidence>
<sequence length="368" mass="40734">MCSTNSKENKDVAGACERWNACVYEVLVEANLPLIPHHTVQRPGKERSVKPRPPYGLSLPTYLKQNGAVQHCLVANHSKCIVQSYLQWLQDSDYNPNCRLCNTLLSSRETARLVCYDLFHWSCLNEMANQLPENTAPAGYQCPSCQGPIFPPANLVSPVASSLREKLSTVNWARAGLGLPLIEEMEPIQELEPQDTTDYTDWSSFNSTLSHNNEDAAPHATQPSYCSATSSHPSQHAENGGGAKEELHSVISMNNVSSDAVSFNAASTPRKVYDTRDGGNSTDTKIDFDDDKYRRRPALSWFAQLLKNRSGSKKRPASRMQRCLVILIIGVIGFLTLILVMSKLGRASADNDPNLNPLLNPHIRIGQE</sequence>
<keyword evidence="8 11" id="KW-1133">Transmembrane helix</keyword>
<evidence type="ECO:0000256" key="8">
    <source>
        <dbReference type="ARBA" id="ARBA00022989"/>
    </source>
</evidence>
<evidence type="ECO:0000259" key="13">
    <source>
        <dbReference type="PROSITE" id="PS50089"/>
    </source>
</evidence>
<comment type="function">
    <text evidence="11">Required for cis-Golgi integrity and efficient ER to Golgi transport.</text>
</comment>
<dbReference type="GO" id="GO:0005794">
    <property type="term" value="C:Golgi apparatus"/>
    <property type="evidence" value="ECO:0007669"/>
    <property type="project" value="UniProtKB-SubCell"/>
</dbReference>
<dbReference type="SUPFAM" id="SSF57850">
    <property type="entry name" value="RING/U-box"/>
    <property type="match status" value="1"/>
</dbReference>
<accession>A0AAV7MQF0</accession>
<proteinExistence type="inferred from homology"/>
<dbReference type="PROSITE" id="PS50089">
    <property type="entry name" value="ZF_RING_2"/>
    <property type="match status" value="1"/>
</dbReference>
<evidence type="ECO:0000313" key="15">
    <source>
        <dbReference type="Proteomes" id="UP001066276"/>
    </source>
</evidence>
<dbReference type="GO" id="GO:0008270">
    <property type="term" value="F:zinc ion binding"/>
    <property type="evidence" value="ECO:0007669"/>
    <property type="project" value="UniProtKB-UniRule"/>
</dbReference>
<comment type="domain">
    <text evidence="11">The B box-type and RING-type zinc fingers although degenerate play a central role in function of the protein.</text>
</comment>
<dbReference type="Pfam" id="PF25993">
    <property type="entry name" value="zf-B_box_ZFPL1"/>
    <property type="match status" value="1"/>
</dbReference>
<keyword evidence="6 10" id="KW-0863">Zinc-finger</keyword>
<reference evidence="14" key="1">
    <citation type="journal article" date="2022" name="bioRxiv">
        <title>Sequencing and chromosome-scale assembly of the giantPleurodeles waltlgenome.</title>
        <authorList>
            <person name="Brown T."/>
            <person name="Elewa A."/>
            <person name="Iarovenko S."/>
            <person name="Subramanian E."/>
            <person name="Araus A.J."/>
            <person name="Petzold A."/>
            <person name="Susuki M."/>
            <person name="Suzuki K.-i.T."/>
            <person name="Hayashi T."/>
            <person name="Toyoda A."/>
            <person name="Oliveira C."/>
            <person name="Osipova E."/>
            <person name="Leigh N.D."/>
            <person name="Simon A."/>
            <person name="Yun M.H."/>
        </authorList>
    </citation>
    <scope>NUCLEOTIDE SEQUENCE</scope>
    <source>
        <strain evidence="14">20211129_DDA</strain>
        <tissue evidence="14">Liver</tissue>
    </source>
</reference>
<feature type="region of interest" description="Disordered" evidence="12">
    <location>
        <begin position="196"/>
        <end position="243"/>
    </location>
</feature>
<comment type="caution">
    <text evidence="14">The sequence shown here is derived from an EMBL/GenBank/DDBJ whole genome shotgun (WGS) entry which is preliminary data.</text>
</comment>
<keyword evidence="11" id="KW-0333">Golgi apparatus</keyword>
<evidence type="ECO:0000256" key="5">
    <source>
        <dbReference type="ARBA" id="ARBA00022723"/>
    </source>
</evidence>
<dbReference type="InterPro" id="IPR058731">
    <property type="entry name" value="Znf-B_box_ZFPL1-like"/>
</dbReference>
<dbReference type="CDD" id="cd16487">
    <property type="entry name" value="mRING-H2-C3DHC3_ZFPL1"/>
    <property type="match status" value="1"/>
</dbReference>
<keyword evidence="11" id="KW-0813">Transport</keyword>